<organism evidence="3 4">
    <name type="scientific">Magallana gigas</name>
    <name type="common">Pacific oyster</name>
    <name type="synonym">Crassostrea gigas</name>
    <dbReference type="NCBI Taxonomy" id="29159"/>
    <lineage>
        <taxon>Eukaryota</taxon>
        <taxon>Metazoa</taxon>
        <taxon>Spiralia</taxon>
        <taxon>Lophotrochozoa</taxon>
        <taxon>Mollusca</taxon>
        <taxon>Bivalvia</taxon>
        <taxon>Autobranchia</taxon>
        <taxon>Pteriomorphia</taxon>
        <taxon>Ostreida</taxon>
        <taxon>Ostreoidea</taxon>
        <taxon>Ostreidae</taxon>
        <taxon>Magallana</taxon>
    </lineage>
</organism>
<keyword evidence="4" id="KW-1185">Reference proteome</keyword>
<proteinExistence type="predicted"/>
<feature type="transmembrane region" description="Helical" evidence="2">
    <location>
        <begin position="227"/>
        <end position="248"/>
    </location>
</feature>
<dbReference type="Proteomes" id="UP000005408">
    <property type="component" value="Unassembled WGS sequence"/>
</dbReference>
<sequence length="351" mass="38724">MTYADGYAYGTCDATQRCRVWRKYILTLANRSLYVGDLVHRCCLGKGFCIHLTGKRCPWLISSDDRSCSENGAGCCGNIGVDGLCSKCCQNYYNSDGLCKVCPIGFFGDKCDTECAYPWYGVQCGSKCDCAYPDCHPALGCQNKGFRETSTGDLQKRTSYITQSYRQRTTNSRRIIAETTLSSLEKQVNSTVARHVTLIYADKPTSAVHGNDKTSTEALWLVSVVKILGYTLGVSLLVILGLVCLFICKRRREGAIGKLLNISQAEHELRLQQSVDGVADIPRNSMNGSSLYQGLSEISNLRRPDDKGRKESVGKSTNTYMEPISREEVDTETSVDNPSYIDVTLTDGVQS</sequence>
<name>A0A8W8JV60_MAGGI</name>
<dbReference type="AlphaFoldDB" id="A0A8W8JV60"/>
<accession>A0A8W8JV60</accession>
<evidence type="ECO:0000256" key="2">
    <source>
        <dbReference type="SAM" id="Phobius"/>
    </source>
</evidence>
<evidence type="ECO:0000313" key="4">
    <source>
        <dbReference type="Proteomes" id="UP000005408"/>
    </source>
</evidence>
<keyword evidence="2" id="KW-0812">Transmembrane</keyword>
<reference evidence="3" key="1">
    <citation type="submission" date="2022-08" db="UniProtKB">
        <authorList>
            <consortium name="EnsemblMetazoa"/>
        </authorList>
    </citation>
    <scope>IDENTIFICATION</scope>
    <source>
        <strain evidence="3">05x7-T-G4-1.051#20</strain>
    </source>
</reference>
<feature type="region of interest" description="Disordered" evidence="1">
    <location>
        <begin position="301"/>
        <end position="351"/>
    </location>
</feature>
<feature type="compositionally biased region" description="Basic and acidic residues" evidence="1">
    <location>
        <begin position="301"/>
        <end position="313"/>
    </location>
</feature>
<evidence type="ECO:0000313" key="3">
    <source>
        <dbReference type="EnsemblMetazoa" id="G21115.1:cds"/>
    </source>
</evidence>
<dbReference type="EnsemblMetazoa" id="G21115.1">
    <property type="protein sequence ID" value="G21115.1:cds"/>
    <property type="gene ID" value="G21115"/>
</dbReference>
<keyword evidence="2" id="KW-0472">Membrane</keyword>
<keyword evidence="2" id="KW-1133">Transmembrane helix</keyword>
<evidence type="ECO:0000256" key="1">
    <source>
        <dbReference type="SAM" id="MobiDB-lite"/>
    </source>
</evidence>
<protein>
    <submittedName>
        <fullName evidence="3">Uncharacterized protein</fullName>
    </submittedName>
</protein>